<dbReference type="AlphaFoldDB" id="A0A967E9B2"/>
<keyword evidence="2" id="KW-0732">Signal</keyword>
<feature type="compositionally biased region" description="Low complexity" evidence="1">
    <location>
        <begin position="30"/>
        <end position="80"/>
    </location>
</feature>
<feature type="region of interest" description="Disordered" evidence="1">
    <location>
        <begin position="30"/>
        <end position="92"/>
    </location>
</feature>
<feature type="chain" id="PRO_5037075304" description="Peptidase MA-like domain-containing protein" evidence="2">
    <location>
        <begin position="24"/>
        <end position="336"/>
    </location>
</feature>
<gene>
    <name evidence="3" type="ORF">G9U51_04365</name>
</gene>
<name>A0A967E9B2_9MICO</name>
<dbReference type="Proteomes" id="UP000744769">
    <property type="component" value="Unassembled WGS sequence"/>
</dbReference>
<evidence type="ECO:0000256" key="1">
    <source>
        <dbReference type="SAM" id="MobiDB-lite"/>
    </source>
</evidence>
<dbReference type="EMBL" id="JAAOIV010000002">
    <property type="protein sequence ID" value="NHN55020.1"/>
    <property type="molecule type" value="Genomic_DNA"/>
</dbReference>
<evidence type="ECO:0008006" key="5">
    <source>
        <dbReference type="Google" id="ProtNLM"/>
    </source>
</evidence>
<evidence type="ECO:0000313" key="4">
    <source>
        <dbReference type="Proteomes" id="UP000744769"/>
    </source>
</evidence>
<feature type="signal peptide" evidence="2">
    <location>
        <begin position="1"/>
        <end position="23"/>
    </location>
</feature>
<evidence type="ECO:0000313" key="3">
    <source>
        <dbReference type="EMBL" id="NHN55020.1"/>
    </source>
</evidence>
<sequence>MARAALAVVVVGVMSLSGCSTDAAVKSSKASTATVTTSTAATSASATSTSAAGPASGIPSAASPSGIPSATSGGASTSSALDPQQAAKAVEARDLQNDVSLTDPDMHAIVRGDVVVLGTIGTARLANVATDVDDLAGRVRDRTSSTTRPLLVLVPATEAEFTAWTGGESTDNEDGITFVQAGVDPFVVLSPSVIANTDTDTTAYRRFVIAHELVHAYTQPAQTLRLWVGEGYAQMVAGELTESDYGADDIPMAAHLPKDAEFTAEDPRTAADAYWLASDFFYYLASQWSLEECTAFYTAANSSSVEAAFQKVFKRPLSAVTADWVKSYEAAAEGAA</sequence>
<protein>
    <recommendedName>
        <fullName evidence="5">Peptidase MA-like domain-containing protein</fullName>
    </recommendedName>
</protein>
<comment type="caution">
    <text evidence="3">The sequence shown here is derived from an EMBL/GenBank/DDBJ whole genome shotgun (WGS) entry which is preliminary data.</text>
</comment>
<proteinExistence type="predicted"/>
<accession>A0A967E9B2</accession>
<organism evidence="3 4">
    <name type="scientific">Metallococcus carri</name>
    <dbReference type="NCBI Taxonomy" id="1656884"/>
    <lineage>
        <taxon>Bacteria</taxon>
        <taxon>Bacillati</taxon>
        <taxon>Actinomycetota</taxon>
        <taxon>Actinomycetes</taxon>
        <taxon>Micrococcales</taxon>
        <taxon>Dermacoccaceae</taxon>
        <taxon>Metallococcus</taxon>
    </lineage>
</organism>
<reference evidence="3" key="1">
    <citation type="submission" date="2020-03" db="EMBL/GenBank/DDBJ databases">
        <title>Draft sequencing of Calidifontibacter sp. DB0510.</title>
        <authorList>
            <person name="Kim D.-U."/>
        </authorList>
    </citation>
    <scope>NUCLEOTIDE SEQUENCE</scope>
    <source>
        <strain evidence="3">DB0510</strain>
    </source>
</reference>
<keyword evidence="4" id="KW-1185">Reference proteome</keyword>
<dbReference type="RefSeq" id="WP_166193733.1">
    <property type="nucleotide sequence ID" value="NZ_JAAOIV010000002.1"/>
</dbReference>
<dbReference type="PROSITE" id="PS51257">
    <property type="entry name" value="PROKAR_LIPOPROTEIN"/>
    <property type="match status" value="1"/>
</dbReference>
<evidence type="ECO:0000256" key="2">
    <source>
        <dbReference type="SAM" id="SignalP"/>
    </source>
</evidence>